<name>A0ABQ5YB95_9NEIS</name>
<dbReference type="SUPFAM" id="SSF53474">
    <property type="entry name" value="alpha/beta-Hydrolases"/>
    <property type="match status" value="1"/>
</dbReference>
<evidence type="ECO:0000259" key="1">
    <source>
        <dbReference type="Pfam" id="PF12697"/>
    </source>
</evidence>
<organism evidence="2 3">
    <name type="scientific">Chitinimonas prasina</name>
    <dbReference type="NCBI Taxonomy" id="1434937"/>
    <lineage>
        <taxon>Bacteria</taxon>
        <taxon>Pseudomonadati</taxon>
        <taxon>Pseudomonadota</taxon>
        <taxon>Betaproteobacteria</taxon>
        <taxon>Neisseriales</taxon>
        <taxon>Chitinibacteraceae</taxon>
        <taxon>Chitinimonas</taxon>
    </lineage>
</organism>
<protein>
    <submittedName>
        <fullName evidence="2">Alpha/beta hydrolase</fullName>
    </submittedName>
</protein>
<keyword evidence="2" id="KW-0378">Hydrolase</keyword>
<comment type="caution">
    <text evidence="2">The sequence shown here is derived from an EMBL/GenBank/DDBJ whole genome shotgun (WGS) entry which is preliminary data.</text>
</comment>
<dbReference type="GO" id="GO:0016787">
    <property type="term" value="F:hydrolase activity"/>
    <property type="evidence" value="ECO:0007669"/>
    <property type="project" value="UniProtKB-KW"/>
</dbReference>
<dbReference type="InterPro" id="IPR029058">
    <property type="entry name" value="AB_hydrolase_fold"/>
</dbReference>
<sequence length="269" mass="29953">MPEPRPWVLLRGLGREARHWGSLPGLLAAATGSRIYTPDLPGNGRLWRQPSASSIAGQLRQLRLQLASPLSHGPVQVLAISLGGMVALEWATHHPEEVARLALVNTSLAGLAPPWQRLRWQRYPALLRLLWQDMAKREHGILQITSNLPVRRQAVLHDWQRWQQACPVSAGNLLRQLAAAARYRPPTAWPHCPALLLNSQQDQLVHPRCSQRLAQASGWPLRQHPYAGHDLALDDPLWLAQQVASWVRHEAKPALAIAPRGYATPPGAR</sequence>
<evidence type="ECO:0000313" key="2">
    <source>
        <dbReference type="EMBL" id="GLR12054.1"/>
    </source>
</evidence>
<accession>A0ABQ5YB95</accession>
<feature type="domain" description="AB hydrolase-1" evidence="1">
    <location>
        <begin position="8"/>
        <end position="241"/>
    </location>
</feature>
<dbReference type="EMBL" id="BSOG01000001">
    <property type="protein sequence ID" value="GLR12054.1"/>
    <property type="molecule type" value="Genomic_DNA"/>
</dbReference>
<dbReference type="Pfam" id="PF12697">
    <property type="entry name" value="Abhydrolase_6"/>
    <property type="match status" value="1"/>
</dbReference>
<keyword evidence="3" id="KW-1185">Reference proteome</keyword>
<dbReference type="InterPro" id="IPR000073">
    <property type="entry name" value="AB_hydrolase_1"/>
</dbReference>
<dbReference type="PRINTS" id="PR00111">
    <property type="entry name" value="ABHYDROLASE"/>
</dbReference>
<dbReference type="Proteomes" id="UP001156706">
    <property type="component" value="Unassembled WGS sequence"/>
</dbReference>
<proteinExistence type="predicted"/>
<dbReference type="PANTHER" id="PTHR43194">
    <property type="entry name" value="HYDROLASE ALPHA/BETA FOLD FAMILY"/>
    <property type="match status" value="1"/>
</dbReference>
<dbReference type="Gene3D" id="3.40.50.1820">
    <property type="entry name" value="alpha/beta hydrolase"/>
    <property type="match status" value="1"/>
</dbReference>
<reference evidence="3" key="1">
    <citation type="journal article" date="2019" name="Int. J. Syst. Evol. Microbiol.">
        <title>The Global Catalogue of Microorganisms (GCM) 10K type strain sequencing project: providing services to taxonomists for standard genome sequencing and annotation.</title>
        <authorList>
            <consortium name="The Broad Institute Genomics Platform"/>
            <consortium name="The Broad Institute Genome Sequencing Center for Infectious Disease"/>
            <person name="Wu L."/>
            <person name="Ma J."/>
        </authorList>
    </citation>
    <scope>NUCLEOTIDE SEQUENCE [LARGE SCALE GENOMIC DNA]</scope>
    <source>
        <strain evidence="3">NBRC 110044</strain>
    </source>
</reference>
<dbReference type="InterPro" id="IPR050228">
    <property type="entry name" value="Carboxylesterase_BioH"/>
</dbReference>
<dbReference type="PANTHER" id="PTHR43194:SF5">
    <property type="entry name" value="PIMELOYL-[ACYL-CARRIER PROTEIN] METHYL ESTER ESTERASE"/>
    <property type="match status" value="1"/>
</dbReference>
<evidence type="ECO:0000313" key="3">
    <source>
        <dbReference type="Proteomes" id="UP001156706"/>
    </source>
</evidence>
<dbReference type="RefSeq" id="WP_284195191.1">
    <property type="nucleotide sequence ID" value="NZ_BSOG01000001.1"/>
</dbReference>
<gene>
    <name evidence="2" type="ORF">GCM10007907_08440</name>
</gene>